<accession>Q6IIL2</accession>
<protein>
    <submittedName>
        <fullName evidence="1">HDC17704</fullName>
    </submittedName>
</protein>
<reference evidence="1" key="1">
    <citation type="journal article" date="2003" name="Genome Biol.">
        <title>An integrated gene annotation and transcriptional profiling approach towards the full gene content of the Drosophila genome.</title>
        <authorList>
            <person name="Hild M."/>
            <person name="Beckmann B."/>
            <person name="Haas S.A."/>
            <person name="Koch B."/>
            <person name="Solovyev V."/>
            <person name="Busold C."/>
            <person name="Fellenberg K."/>
            <person name="Boutros M."/>
            <person name="Vingron M."/>
            <person name="Sauer F."/>
            <person name="Hoheisel J.D."/>
            <person name="Paro R."/>
        </authorList>
    </citation>
    <scope>NUCLEOTIDE SEQUENCE</scope>
</reference>
<sequence>MAKGLPSPRICDRKQAGGDLVLLDTPHPSRPEIYGSSRQTQRFGAGSNKQFTEIYVARNLHMLIATKQRDGRLNGWNG</sequence>
<evidence type="ECO:0000313" key="1">
    <source>
        <dbReference type="EMBL" id="DAA03254.1"/>
    </source>
</evidence>
<dbReference type="AlphaFoldDB" id="Q6IIL2"/>
<proteinExistence type="predicted"/>
<gene>
    <name evidence="1" type="ORF">HDC17704</name>
</gene>
<name>Q6IIL2_DROME</name>
<dbReference type="EMBL" id="BK003054">
    <property type="protein sequence ID" value="DAA03254.1"/>
    <property type="molecule type" value="Genomic_DNA"/>
</dbReference>
<organism evidence="1">
    <name type="scientific">Drosophila melanogaster</name>
    <name type="common">Fruit fly</name>
    <dbReference type="NCBI Taxonomy" id="7227"/>
    <lineage>
        <taxon>Eukaryota</taxon>
        <taxon>Metazoa</taxon>
        <taxon>Ecdysozoa</taxon>
        <taxon>Arthropoda</taxon>
        <taxon>Hexapoda</taxon>
        <taxon>Insecta</taxon>
        <taxon>Pterygota</taxon>
        <taxon>Neoptera</taxon>
        <taxon>Endopterygota</taxon>
        <taxon>Diptera</taxon>
        <taxon>Brachycera</taxon>
        <taxon>Muscomorpha</taxon>
        <taxon>Ephydroidea</taxon>
        <taxon>Drosophilidae</taxon>
        <taxon>Drosophila</taxon>
        <taxon>Sophophora</taxon>
    </lineage>
</organism>